<gene>
    <name evidence="1" type="ORF">EVAR_68890_1</name>
</gene>
<dbReference type="Gene3D" id="3.30.420.10">
    <property type="entry name" value="Ribonuclease H-like superfamily/Ribonuclease H"/>
    <property type="match status" value="1"/>
</dbReference>
<dbReference type="InterPro" id="IPR052709">
    <property type="entry name" value="Transposase-MT_Hybrid"/>
</dbReference>
<organism evidence="1 2">
    <name type="scientific">Eumeta variegata</name>
    <name type="common">Bagworm moth</name>
    <name type="synonym">Eumeta japonica</name>
    <dbReference type="NCBI Taxonomy" id="151549"/>
    <lineage>
        <taxon>Eukaryota</taxon>
        <taxon>Metazoa</taxon>
        <taxon>Ecdysozoa</taxon>
        <taxon>Arthropoda</taxon>
        <taxon>Hexapoda</taxon>
        <taxon>Insecta</taxon>
        <taxon>Pterygota</taxon>
        <taxon>Neoptera</taxon>
        <taxon>Endopterygota</taxon>
        <taxon>Lepidoptera</taxon>
        <taxon>Glossata</taxon>
        <taxon>Ditrysia</taxon>
        <taxon>Tineoidea</taxon>
        <taxon>Psychidae</taxon>
        <taxon>Oiketicinae</taxon>
        <taxon>Eumeta</taxon>
    </lineage>
</organism>
<dbReference type="AlphaFoldDB" id="A0A4C1ZYZ1"/>
<evidence type="ECO:0000313" key="1">
    <source>
        <dbReference type="EMBL" id="GBP91847.1"/>
    </source>
</evidence>
<name>A0A4C1ZYZ1_EUMVA</name>
<sequence length="145" mass="16825">MLKNVQLVFPFEELPIKVKRGRSFGKKMMASFFGMTGHCATIVLEDEKKVTAHCYTNNRLPCVLEKVREKRPQSKILLRHDNAYSHTVRQTTHYVGTLDVKILIHPPYSPDLATCDFCLFPKIKLKLCALRTPRKQCLHMKRPLM</sequence>
<dbReference type="PANTHER" id="PTHR46060:SF1">
    <property type="entry name" value="MARINER MOS1 TRANSPOSASE-LIKE PROTEIN"/>
    <property type="match status" value="1"/>
</dbReference>
<dbReference type="GO" id="GO:0003676">
    <property type="term" value="F:nucleic acid binding"/>
    <property type="evidence" value="ECO:0007669"/>
    <property type="project" value="InterPro"/>
</dbReference>
<keyword evidence="2" id="KW-1185">Reference proteome</keyword>
<dbReference type="Proteomes" id="UP000299102">
    <property type="component" value="Unassembled WGS sequence"/>
</dbReference>
<dbReference type="PANTHER" id="PTHR46060">
    <property type="entry name" value="MARINER MOS1 TRANSPOSASE-LIKE PROTEIN"/>
    <property type="match status" value="1"/>
</dbReference>
<dbReference type="OrthoDB" id="10017160at2759"/>
<dbReference type="InterPro" id="IPR036397">
    <property type="entry name" value="RNaseH_sf"/>
</dbReference>
<reference evidence="1 2" key="1">
    <citation type="journal article" date="2019" name="Commun. Biol.">
        <title>The bagworm genome reveals a unique fibroin gene that provides high tensile strength.</title>
        <authorList>
            <person name="Kono N."/>
            <person name="Nakamura H."/>
            <person name="Ohtoshi R."/>
            <person name="Tomita M."/>
            <person name="Numata K."/>
            <person name="Arakawa K."/>
        </authorList>
    </citation>
    <scope>NUCLEOTIDE SEQUENCE [LARGE SCALE GENOMIC DNA]</scope>
</reference>
<dbReference type="STRING" id="151549.A0A4C1ZYZ1"/>
<dbReference type="EMBL" id="BGZK01002216">
    <property type="protein sequence ID" value="GBP91847.1"/>
    <property type="molecule type" value="Genomic_DNA"/>
</dbReference>
<evidence type="ECO:0000313" key="2">
    <source>
        <dbReference type="Proteomes" id="UP000299102"/>
    </source>
</evidence>
<protein>
    <submittedName>
        <fullName evidence="1">Mariner Mos1 transposase</fullName>
    </submittedName>
</protein>
<comment type="caution">
    <text evidence="1">The sequence shown here is derived from an EMBL/GenBank/DDBJ whole genome shotgun (WGS) entry which is preliminary data.</text>
</comment>
<proteinExistence type="predicted"/>
<accession>A0A4C1ZYZ1</accession>